<name>A0A0Q2RM97_VIBFU</name>
<dbReference type="Proteomes" id="UP000051221">
    <property type="component" value="Unassembled WGS sequence"/>
</dbReference>
<dbReference type="Pfam" id="PF01389">
    <property type="entry name" value="OmpA_membrane"/>
    <property type="match status" value="1"/>
</dbReference>
<dbReference type="InterPro" id="IPR006665">
    <property type="entry name" value="OmpA-like"/>
</dbReference>
<dbReference type="GO" id="GO:0015288">
    <property type="term" value="F:porin activity"/>
    <property type="evidence" value="ECO:0007669"/>
    <property type="project" value="UniProtKB-KW"/>
</dbReference>
<feature type="domain" description="OmpA-like" evidence="12">
    <location>
        <begin position="210"/>
        <end position="327"/>
    </location>
</feature>
<dbReference type="InterPro" id="IPR011250">
    <property type="entry name" value="OMP/PagP_B-barrel"/>
</dbReference>
<dbReference type="SUPFAM" id="SSF103088">
    <property type="entry name" value="OmpA-like"/>
    <property type="match status" value="1"/>
</dbReference>
<dbReference type="InterPro" id="IPR006664">
    <property type="entry name" value="OMP_bac"/>
</dbReference>
<evidence type="ECO:0000256" key="8">
    <source>
        <dbReference type="ARBA" id="ARBA00023136"/>
    </source>
</evidence>
<keyword evidence="8 10" id="KW-0472">Membrane</keyword>
<accession>A0A0Q2RM97</accession>
<dbReference type="InterPro" id="IPR036737">
    <property type="entry name" value="OmpA-like_sf"/>
</dbReference>
<dbReference type="RefSeq" id="WP_055466467.1">
    <property type="nucleotide sequence ID" value="NZ_CP035696.1"/>
</dbReference>
<evidence type="ECO:0000256" key="10">
    <source>
        <dbReference type="PROSITE-ProRule" id="PRU00473"/>
    </source>
</evidence>
<dbReference type="SUPFAM" id="SSF56925">
    <property type="entry name" value="OMPA-like"/>
    <property type="match status" value="1"/>
</dbReference>
<dbReference type="GO" id="GO:0046930">
    <property type="term" value="C:pore complex"/>
    <property type="evidence" value="ECO:0007669"/>
    <property type="project" value="UniProtKB-KW"/>
</dbReference>
<dbReference type="EMBL" id="LKHS01000013">
    <property type="protein sequence ID" value="KQH85118.1"/>
    <property type="molecule type" value="Genomic_DNA"/>
</dbReference>
<comment type="subcellular location">
    <subcellularLocation>
        <location evidence="1">Cell outer membrane</location>
        <topology evidence="1">Multi-pass membrane protein</topology>
    </subcellularLocation>
</comment>
<dbReference type="FunCoup" id="A0A0Q2RM97">
    <property type="interactions" value="199"/>
</dbReference>
<evidence type="ECO:0000313" key="14">
    <source>
        <dbReference type="Proteomes" id="UP000051221"/>
    </source>
</evidence>
<organism evidence="13 14">
    <name type="scientific">Vibrio furnissii</name>
    <dbReference type="NCBI Taxonomy" id="29494"/>
    <lineage>
        <taxon>Bacteria</taxon>
        <taxon>Pseudomonadati</taxon>
        <taxon>Pseudomonadota</taxon>
        <taxon>Gammaproteobacteria</taxon>
        <taxon>Vibrionales</taxon>
        <taxon>Vibrionaceae</taxon>
        <taxon>Vibrio</taxon>
    </lineage>
</organism>
<keyword evidence="5" id="KW-0812">Transmembrane</keyword>
<evidence type="ECO:0000256" key="11">
    <source>
        <dbReference type="SAM" id="SignalP"/>
    </source>
</evidence>
<keyword evidence="14" id="KW-1185">Reference proteome</keyword>
<keyword evidence="3" id="KW-0813">Transport</keyword>
<dbReference type="Gene3D" id="3.30.1330.60">
    <property type="entry name" value="OmpA-like domain"/>
    <property type="match status" value="1"/>
</dbReference>
<keyword evidence="4" id="KW-1134">Transmembrane beta strand</keyword>
<evidence type="ECO:0000256" key="4">
    <source>
        <dbReference type="ARBA" id="ARBA00022452"/>
    </source>
</evidence>
<evidence type="ECO:0000256" key="2">
    <source>
        <dbReference type="ARBA" id="ARBA00005710"/>
    </source>
</evidence>
<keyword evidence="11" id="KW-0732">Signal</keyword>
<feature type="signal peptide" evidence="11">
    <location>
        <begin position="1"/>
        <end position="21"/>
    </location>
</feature>
<dbReference type="Gene3D" id="2.40.160.20">
    <property type="match status" value="1"/>
</dbReference>
<dbReference type="CDD" id="cd07185">
    <property type="entry name" value="OmpA_C-like"/>
    <property type="match status" value="1"/>
</dbReference>
<evidence type="ECO:0000313" key="13">
    <source>
        <dbReference type="EMBL" id="KQH85118.1"/>
    </source>
</evidence>
<dbReference type="PANTHER" id="PTHR30329">
    <property type="entry name" value="STATOR ELEMENT OF FLAGELLAR MOTOR COMPLEX"/>
    <property type="match status" value="1"/>
</dbReference>
<dbReference type="InterPro" id="IPR050330">
    <property type="entry name" value="Bact_OuterMem_StrucFunc"/>
</dbReference>
<dbReference type="PANTHER" id="PTHR30329:SF21">
    <property type="entry name" value="LIPOPROTEIN YIAD-RELATED"/>
    <property type="match status" value="1"/>
</dbReference>
<evidence type="ECO:0000256" key="3">
    <source>
        <dbReference type="ARBA" id="ARBA00022448"/>
    </source>
</evidence>
<dbReference type="PRINTS" id="PR01021">
    <property type="entry name" value="OMPADOMAIN"/>
</dbReference>
<protein>
    <recommendedName>
        <fullName evidence="12">OmpA-like domain-containing protein</fullName>
    </recommendedName>
</protein>
<gene>
    <name evidence="13" type="ORF">AMR76_14535</name>
</gene>
<sequence>MKKLAAMVSASLLVASSAAMADVYVGAKVGKTWLDDACNNTESCDLDGTTAGALLGYNFNDWLALEGGYDYLGKFNGAGLDRDTIQAYTLAPKLSYALTEQWDLYGKVGAARVRYGDASDYSYLGAAGVEYAATRNLGVRVEYQYLSDMNNDVVRAKAHTTTLGLVYRFGGNDNQPAPVMAEEQPVAEPQPVVEQAPVQEPVAAEPKMVTKTVAFQKLDSKSFAHNSAKMSEEGKAQLGDLVAFLNEHPQANVEITGHTDSTGAEAYNQKLSEKRAQGVSDALQEQGIDAARITAKGEGESNPIASNATAAGREQNRRVEIVIPSFEYQVEE</sequence>
<keyword evidence="6" id="KW-0406">Ion transport</keyword>
<dbReference type="Pfam" id="PF00691">
    <property type="entry name" value="OmpA"/>
    <property type="match status" value="1"/>
</dbReference>
<feature type="chain" id="PRO_5006196316" description="OmpA-like domain-containing protein" evidence="11">
    <location>
        <begin position="22"/>
        <end position="332"/>
    </location>
</feature>
<dbReference type="InParanoid" id="A0A0Q2RM97"/>
<proteinExistence type="inferred from homology"/>
<evidence type="ECO:0000256" key="5">
    <source>
        <dbReference type="ARBA" id="ARBA00022692"/>
    </source>
</evidence>
<evidence type="ECO:0000256" key="7">
    <source>
        <dbReference type="ARBA" id="ARBA00023114"/>
    </source>
</evidence>
<comment type="caution">
    <text evidence="13">The sequence shown here is derived from an EMBL/GenBank/DDBJ whole genome shotgun (WGS) entry which is preliminary data.</text>
</comment>
<dbReference type="GO" id="GO:0006811">
    <property type="term" value="P:monoatomic ion transport"/>
    <property type="evidence" value="ECO:0007669"/>
    <property type="project" value="UniProtKB-KW"/>
</dbReference>
<comment type="similarity">
    <text evidence="2">Belongs to the outer membrane OOP (TC 1.B.6) superfamily. OmpA family.</text>
</comment>
<dbReference type="AlphaFoldDB" id="A0A0Q2RM97"/>
<evidence type="ECO:0000256" key="6">
    <source>
        <dbReference type="ARBA" id="ARBA00023065"/>
    </source>
</evidence>
<dbReference type="GO" id="GO:0009279">
    <property type="term" value="C:cell outer membrane"/>
    <property type="evidence" value="ECO:0007669"/>
    <property type="project" value="UniProtKB-SubCell"/>
</dbReference>
<reference evidence="13 14" key="1">
    <citation type="submission" date="2015-08" db="EMBL/GenBank/DDBJ databases">
        <title>Antibacterial properties of a collection of Vibrionaceae strains.</title>
        <authorList>
            <person name="Giubergia S."/>
        </authorList>
    </citation>
    <scope>NUCLEOTIDE SEQUENCE [LARGE SCALE GENOMIC DNA]</scope>
    <source>
        <strain evidence="13 14">S0821</strain>
    </source>
</reference>
<evidence type="ECO:0000259" key="12">
    <source>
        <dbReference type="PROSITE" id="PS51123"/>
    </source>
</evidence>
<dbReference type="InterPro" id="IPR000498">
    <property type="entry name" value="OmpA-like_TM_dom"/>
</dbReference>
<keyword evidence="9" id="KW-0998">Cell outer membrane</keyword>
<dbReference type="PROSITE" id="PS51123">
    <property type="entry name" value="OMPA_2"/>
    <property type="match status" value="1"/>
</dbReference>
<evidence type="ECO:0000256" key="1">
    <source>
        <dbReference type="ARBA" id="ARBA00004571"/>
    </source>
</evidence>
<keyword evidence="7" id="KW-0626">Porin</keyword>
<evidence type="ECO:0000256" key="9">
    <source>
        <dbReference type="ARBA" id="ARBA00023237"/>
    </source>
</evidence>